<dbReference type="EMBL" id="JBJIAA010000033">
    <property type="protein sequence ID" value="MFL0253309.1"/>
    <property type="molecule type" value="Genomic_DNA"/>
</dbReference>
<organism evidence="1 2">
    <name type="scientific">Clostridium neuense</name>
    <dbReference type="NCBI Taxonomy" id="1728934"/>
    <lineage>
        <taxon>Bacteria</taxon>
        <taxon>Bacillati</taxon>
        <taxon>Bacillota</taxon>
        <taxon>Clostridia</taxon>
        <taxon>Eubacteriales</taxon>
        <taxon>Clostridiaceae</taxon>
        <taxon>Clostridium</taxon>
    </lineage>
</organism>
<gene>
    <name evidence="1" type="ORF">ACJDT4_23155</name>
</gene>
<reference evidence="1 2" key="1">
    <citation type="submission" date="2024-11" db="EMBL/GenBank/DDBJ databases">
        <authorList>
            <person name="Heng Y.C."/>
            <person name="Lim A.C.H."/>
            <person name="Lee J.K.Y."/>
            <person name="Kittelmann S."/>
        </authorList>
    </citation>
    <scope>NUCLEOTIDE SEQUENCE [LARGE SCALE GENOMIC DNA]</scope>
    <source>
        <strain evidence="1 2">WILCCON 0114</strain>
    </source>
</reference>
<dbReference type="Proteomes" id="UP001623592">
    <property type="component" value="Unassembled WGS sequence"/>
</dbReference>
<protein>
    <submittedName>
        <fullName evidence="1">Uncharacterized protein</fullName>
    </submittedName>
</protein>
<keyword evidence="2" id="KW-1185">Reference proteome</keyword>
<sequence length="44" mass="5294">MKVNIKALIEVEYIKYKNDLSEKELEELKRVIEQAKCENYCNCK</sequence>
<dbReference type="RefSeq" id="WP_406789979.1">
    <property type="nucleotide sequence ID" value="NZ_JBJIAA010000033.1"/>
</dbReference>
<evidence type="ECO:0000313" key="2">
    <source>
        <dbReference type="Proteomes" id="UP001623592"/>
    </source>
</evidence>
<proteinExistence type="predicted"/>
<comment type="caution">
    <text evidence="1">The sequence shown here is derived from an EMBL/GenBank/DDBJ whole genome shotgun (WGS) entry which is preliminary data.</text>
</comment>
<accession>A0ABW8TL45</accession>
<name>A0ABW8TL45_9CLOT</name>
<evidence type="ECO:0000313" key="1">
    <source>
        <dbReference type="EMBL" id="MFL0253309.1"/>
    </source>
</evidence>